<dbReference type="PROSITE" id="PS00678">
    <property type="entry name" value="WD_REPEATS_1"/>
    <property type="match status" value="1"/>
</dbReference>
<dbReference type="EMBL" id="KL251149">
    <property type="protein sequence ID" value="KGB39184.1"/>
    <property type="molecule type" value="Genomic_DNA"/>
</dbReference>
<accession>A0A095A133</accession>
<feature type="repeat" description="WD" evidence="3">
    <location>
        <begin position="47"/>
        <end position="89"/>
    </location>
</feature>
<dbReference type="InterPro" id="IPR019775">
    <property type="entry name" value="WD40_repeat_CS"/>
</dbReference>
<name>A0A095A133_SCHHA</name>
<dbReference type="InterPro" id="IPR015943">
    <property type="entry name" value="WD40/YVTN_repeat-like_dom_sf"/>
</dbReference>
<evidence type="ECO:0000256" key="1">
    <source>
        <dbReference type="ARBA" id="ARBA00022574"/>
    </source>
</evidence>
<evidence type="ECO:0000313" key="4">
    <source>
        <dbReference type="EMBL" id="KGB39184.1"/>
    </source>
</evidence>
<organism evidence="4">
    <name type="scientific">Schistosoma haematobium</name>
    <name type="common">Blood fluke</name>
    <dbReference type="NCBI Taxonomy" id="6185"/>
    <lineage>
        <taxon>Eukaryota</taxon>
        <taxon>Metazoa</taxon>
        <taxon>Spiralia</taxon>
        <taxon>Lophotrochozoa</taxon>
        <taxon>Platyhelminthes</taxon>
        <taxon>Trematoda</taxon>
        <taxon>Digenea</taxon>
        <taxon>Strigeidida</taxon>
        <taxon>Schistosomatoidea</taxon>
        <taxon>Schistosomatidae</taxon>
        <taxon>Schistosoma</taxon>
    </lineage>
</organism>
<keyword evidence="2" id="KW-0677">Repeat</keyword>
<sequence>MTSKVSRLSSLVINSDPVYLKSESRIVYSSDKFVVVLDTRTGVSQFLHGHRDSVVWIVPGIDKPHHVISGGLDGKLIVWDTKTFEKVQSDKKVDLSFKIRCLYG</sequence>
<evidence type="ECO:0000256" key="3">
    <source>
        <dbReference type="PROSITE-ProRule" id="PRU00221"/>
    </source>
</evidence>
<dbReference type="STRING" id="6185.A0A095A133"/>
<dbReference type="PROSITE" id="PS50082">
    <property type="entry name" value="WD_REPEATS_2"/>
    <property type="match status" value="1"/>
</dbReference>
<dbReference type="AlphaFoldDB" id="A0A095A133"/>
<keyword evidence="1 3" id="KW-0853">WD repeat</keyword>
<evidence type="ECO:0000256" key="2">
    <source>
        <dbReference type="ARBA" id="ARBA00022737"/>
    </source>
</evidence>
<gene>
    <name evidence="4" type="ORF">MS3_07599</name>
</gene>
<reference evidence="4" key="1">
    <citation type="journal article" date="2012" name="Nat. Genet.">
        <title>Whole-genome sequence of Schistosoma haematobium.</title>
        <authorList>
            <person name="Young N.D."/>
            <person name="Jex A.R."/>
            <person name="Li B."/>
            <person name="Liu S."/>
            <person name="Yang L."/>
            <person name="Xiong Z."/>
            <person name="Li Y."/>
            <person name="Cantacessi C."/>
            <person name="Hall R.S."/>
            <person name="Xu X."/>
            <person name="Chen F."/>
            <person name="Wu X."/>
            <person name="Zerlotini A."/>
            <person name="Oliveira G."/>
            <person name="Hofmann A."/>
            <person name="Zhang G."/>
            <person name="Fang X."/>
            <person name="Kang Y."/>
            <person name="Campbell B.E."/>
            <person name="Loukas A."/>
            <person name="Ranganathan S."/>
            <person name="Rollinson D."/>
            <person name="Rinaldi G."/>
            <person name="Brindley P.J."/>
            <person name="Yang H."/>
            <person name="Wang J."/>
            <person name="Wang J."/>
            <person name="Gasser R.B."/>
        </authorList>
    </citation>
    <scope>NUCLEOTIDE SEQUENCE [LARGE SCALE GENOMIC DNA]</scope>
</reference>
<dbReference type="InterPro" id="IPR011047">
    <property type="entry name" value="Quinoprotein_ADH-like_sf"/>
</dbReference>
<proteinExistence type="predicted"/>
<dbReference type="SUPFAM" id="SSF50998">
    <property type="entry name" value="Quinoprotein alcohol dehydrogenase-like"/>
    <property type="match status" value="1"/>
</dbReference>
<protein>
    <submittedName>
        <fullName evidence="4">Uncharacterized protein</fullName>
    </submittedName>
</protein>
<dbReference type="Gene3D" id="2.130.10.10">
    <property type="entry name" value="YVTN repeat-like/Quinoprotein amine dehydrogenase"/>
    <property type="match status" value="1"/>
</dbReference>
<dbReference type="InterPro" id="IPR001680">
    <property type="entry name" value="WD40_rpt"/>
</dbReference>